<gene>
    <name evidence="2" type="ORF">VCUG_00719</name>
</gene>
<name>L2GWU2_VAVCU</name>
<evidence type="ECO:0008006" key="4">
    <source>
        <dbReference type="Google" id="ProtNLM"/>
    </source>
</evidence>
<dbReference type="Gene3D" id="3.40.50.1910">
    <property type="match status" value="1"/>
</dbReference>
<dbReference type="EMBL" id="GL877412">
    <property type="protein sequence ID" value="ELA47758.1"/>
    <property type="molecule type" value="Genomic_DNA"/>
</dbReference>
<dbReference type="STRING" id="948595.L2GWU2"/>
<evidence type="ECO:0000313" key="2">
    <source>
        <dbReference type="EMBL" id="ELA47758.1"/>
    </source>
</evidence>
<comment type="similarity">
    <text evidence="1">Belongs to the STXBP/unc-18/SEC1 family.</text>
</comment>
<evidence type="ECO:0000256" key="1">
    <source>
        <dbReference type="ARBA" id="ARBA00009884"/>
    </source>
</evidence>
<dbReference type="InParanoid" id="L2GWU2"/>
<dbReference type="OrthoDB" id="10251230at2759"/>
<dbReference type="PIRSF" id="PIRSF005715">
    <property type="entry name" value="VPS45_Sec1"/>
    <property type="match status" value="1"/>
</dbReference>
<dbReference type="Gene3D" id="3.90.830.10">
    <property type="entry name" value="Syntaxin Binding Protein 1, Chain A, domain 2"/>
    <property type="match status" value="1"/>
</dbReference>
<dbReference type="InterPro" id="IPR001619">
    <property type="entry name" value="Sec1-like"/>
</dbReference>
<dbReference type="AlphaFoldDB" id="L2GWU2"/>
<dbReference type="SUPFAM" id="SSF56815">
    <property type="entry name" value="Sec1/munc18-like (SM) proteins"/>
    <property type="match status" value="1"/>
</dbReference>
<proteinExistence type="inferred from homology"/>
<dbReference type="Pfam" id="PF00995">
    <property type="entry name" value="Sec1"/>
    <property type="match status" value="1"/>
</dbReference>
<dbReference type="Gene3D" id="3.40.50.2060">
    <property type="match status" value="1"/>
</dbReference>
<reference evidence="3" key="1">
    <citation type="submission" date="2011-03" db="EMBL/GenBank/DDBJ databases">
        <title>The genome sequence of Vavraia culicis strain floridensis.</title>
        <authorList>
            <consortium name="The Broad Institute Genome Sequencing Platform"/>
            <person name="Cuomo C."/>
            <person name="Becnel J."/>
            <person name="Sanscrainte N."/>
            <person name="Young S.K."/>
            <person name="Zeng Q."/>
            <person name="Gargeya S."/>
            <person name="Fitzgerald M."/>
            <person name="Haas B."/>
            <person name="Abouelleil A."/>
            <person name="Alvarado L."/>
            <person name="Arachchi H.M."/>
            <person name="Berlin A."/>
            <person name="Chapman S.B."/>
            <person name="Gearin G."/>
            <person name="Goldberg J."/>
            <person name="Griggs A."/>
            <person name="Gujja S."/>
            <person name="Hansen M."/>
            <person name="Heiman D."/>
            <person name="Howarth C."/>
            <person name="Larimer J."/>
            <person name="Lui A."/>
            <person name="MacDonald P.J.P."/>
            <person name="McCowen C."/>
            <person name="Montmayeur A."/>
            <person name="Murphy C."/>
            <person name="Neiman D."/>
            <person name="Pearson M."/>
            <person name="Priest M."/>
            <person name="Roberts A."/>
            <person name="Saif S."/>
            <person name="Shea T."/>
            <person name="Sisk P."/>
            <person name="Stolte C."/>
            <person name="Sykes S."/>
            <person name="Wortman J."/>
            <person name="Nusbaum C."/>
            <person name="Birren B."/>
        </authorList>
    </citation>
    <scope>NUCLEOTIDE SEQUENCE [LARGE SCALE GENOMIC DNA]</scope>
    <source>
        <strain evidence="3">floridensis</strain>
    </source>
</reference>
<dbReference type="RefSeq" id="XP_008073742.1">
    <property type="nucleotide sequence ID" value="XM_008075551.1"/>
</dbReference>
<evidence type="ECO:0000313" key="3">
    <source>
        <dbReference type="Proteomes" id="UP000011081"/>
    </source>
</evidence>
<dbReference type="OMA" id="DAHMSIC"/>
<dbReference type="HOGENOM" id="CLU_016216_4_0_1"/>
<protein>
    <recommendedName>
        <fullName evidence="4">Sec1 family protein</fullName>
    </recommendedName>
</protein>
<dbReference type="GO" id="GO:0016192">
    <property type="term" value="P:vesicle-mediated transport"/>
    <property type="evidence" value="ECO:0007669"/>
    <property type="project" value="InterPro"/>
</dbReference>
<dbReference type="GeneID" id="19878604"/>
<dbReference type="Proteomes" id="UP000011081">
    <property type="component" value="Unassembled WGS sequence"/>
</dbReference>
<keyword evidence="3" id="KW-1185">Reference proteome</keyword>
<dbReference type="InterPro" id="IPR043154">
    <property type="entry name" value="Sec-1-like_dom1"/>
</dbReference>
<dbReference type="InterPro" id="IPR043127">
    <property type="entry name" value="Sec-1-like_dom3a"/>
</dbReference>
<organism evidence="2 3">
    <name type="scientific">Vavraia culicis (isolate floridensis)</name>
    <name type="common">Microsporidian parasite</name>
    <dbReference type="NCBI Taxonomy" id="948595"/>
    <lineage>
        <taxon>Eukaryota</taxon>
        <taxon>Fungi</taxon>
        <taxon>Fungi incertae sedis</taxon>
        <taxon>Microsporidia</taxon>
        <taxon>Pleistophoridae</taxon>
        <taxon>Vavraia</taxon>
    </lineage>
</organism>
<accession>L2GWU2</accession>
<sequence length="475" mass="54598">MIQNLQKSKLAALLSTDTWTVLILDDATFPIINTLFRLIELRRFNITTIFKLENDREQVNANAIYFVHSSSISAIVSDVTGKMYSTYHLNFIDSVSRDSLEMLAATLSEKRLALKVESVWDRHLNFLALDNNLFVVNGSNRDMAAGLFSLFFNLDNEPFIVSGDENVSELLYKKMKNNLVKRKDRRPLLIFFKRENDIITPLEHNWTYSGLINDILSFDINKVAYSKEKDTCTYSITPDDTFYATNKYEKFPLVTERIEKEHMNYKKEIGKKNYNIAELNRANEMIDAHMSICLNLINEISDRGYDEYHEMEQRNASDEQIYKMVEKGSAEDVKRFVCTLLKKGARPEVVQYIMNKRGITQQFVENVVQRIQIEESSLFKRATNILSKIINVETSTPLSAYVGEVVAKAKRGELKVMGNRKVYYEEVSGIYVFVVGGGCYKEIDSLRRMDGGIVYGCDVVLNGRMALERIEGGMK</sequence>
<dbReference type="FunCoup" id="L2GWU2">
    <property type="interactions" value="285"/>
</dbReference>
<dbReference type="VEuPathDB" id="MicrosporidiaDB:VCUG_00719"/>
<dbReference type="InterPro" id="IPR036045">
    <property type="entry name" value="Sec1-like_sf"/>
</dbReference>
<dbReference type="InterPro" id="IPR027482">
    <property type="entry name" value="Sec1-like_dom2"/>
</dbReference>
<dbReference type="PANTHER" id="PTHR11679">
    <property type="entry name" value="VESICLE PROTEIN SORTING-ASSOCIATED"/>
    <property type="match status" value="1"/>
</dbReference>